<keyword evidence="5" id="KW-1185">Reference proteome</keyword>
<dbReference type="Pfam" id="PF01255">
    <property type="entry name" value="Prenyltransf"/>
    <property type="match status" value="1"/>
</dbReference>
<organism evidence="4 5">
    <name type="scientific">Durusdinium trenchii</name>
    <dbReference type="NCBI Taxonomy" id="1381693"/>
    <lineage>
        <taxon>Eukaryota</taxon>
        <taxon>Sar</taxon>
        <taxon>Alveolata</taxon>
        <taxon>Dinophyceae</taxon>
        <taxon>Suessiales</taxon>
        <taxon>Symbiodiniaceae</taxon>
        <taxon>Durusdinium</taxon>
    </lineage>
</organism>
<reference evidence="4 5" key="1">
    <citation type="submission" date="2024-02" db="EMBL/GenBank/DDBJ databases">
        <authorList>
            <person name="Chen Y."/>
            <person name="Shah S."/>
            <person name="Dougan E. K."/>
            <person name="Thang M."/>
            <person name="Chan C."/>
        </authorList>
    </citation>
    <scope>NUCLEOTIDE SEQUENCE [LARGE SCALE GENOMIC DNA]</scope>
</reference>
<keyword evidence="2 3" id="KW-0808">Transferase</keyword>
<evidence type="ECO:0000256" key="1">
    <source>
        <dbReference type="ARBA" id="ARBA00005432"/>
    </source>
</evidence>
<dbReference type="CDD" id="cd00475">
    <property type="entry name" value="Cis_IPPS"/>
    <property type="match status" value="1"/>
</dbReference>
<proteinExistence type="inferred from homology"/>
<dbReference type="NCBIfam" id="TIGR00055">
    <property type="entry name" value="uppS"/>
    <property type="match status" value="1"/>
</dbReference>
<evidence type="ECO:0000256" key="2">
    <source>
        <dbReference type="ARBA" id="ARBA00022679"/>
    </source>
</evidence>
<comment type="caution">
    <text evidence="4">The sequence shown here is derived from an EMBL/GenBank/DDBJ whole genome shotgun (WGS) entry which is preliminary data.</text>
</comment>
<evidence type="ECO:0000313" key="5">
    <source>
        <dbReference type="Proteomes" id="UP001642464"/>
    </source>
</evidence>
<evidence type="ECO:0000256" key="3">
    <source>
        <dbReference type="RuleBase" id="RU363018"/>
    </source>
</evidence>
<sequence length="296" mass="33335">MAAMSYFRALYGACLRLWYAFQAALRAVGAAGGGWAVVAALRAIGADLGVFRTEKAEDISMSLGAHPPRHVAVIMDGNRRFGRQMYGDSLSGHRAGGEKLREFILWCSELGVEFLTVFAFSTENWKRDPQEVQAMMDLFLSEVPRLGDHAMRHNCRVRFLTSDAQQLPSEVREAVAELEELSSSCTGLTLNVCLSYGGRSDVVVACRRLAEQVQRSELTPEKINDALVKSHLLTGDIPDPDVLIRTSGERRLSNFLMFQLAYAELFFLDKHWPEVEQKDLLDIVKQFQHRHRRFGK</sequence>
<evidence type="ECO:0000313" key="4">
    <source>
        <dbReference type="EMBL" id="CAK9025681.1"/>
    </source>
</evidence>
<comment type="similarity">
    <text evidence="1 3">Belongs to the UPP synthase family.</text>
</comment>
<dbReference type="InterPro" id="IPR001441">
    <property type="entry name" value="UPP_synth-like"/>
</dbReference>
<dbReference type="HAMAP" id="MF_01139">
    <property type="entry name" value="ISPT"/>
    <property type="match status" value="1"/>
</dbReference>
<dbReference type="PANTHER" id="PTHR10291">
    <property type="entry name" value="DEHYDRODOLICHYL DIPHOSPHATE SYNTHASE FAMILY MEMBER"/>
    <property type="match status" value="1"/>
</dbReference>
<dbReference type="Proteomes" id="UP001642464">
    <property type="component" value="Unassembled WGS sequence"/>
</dbReference>
<dbReference type="EMBL" id="CAXAMM010011270">
    <property type="protein sequence ID" value="CAK9025681.1"/>
    <property type="molecule type" value="Genomic_DNA"/>
</dbReference>
<dbReference type="SUPFAM" id="SSF64005">
    <property type="entry name" value="Undecaprenyl diphosphate synthase"/>
    <property type="match status" value="1"/>
</dbReference>
<name>A0ABP0KFV5_9DINO</name>
<dbReference type="InterPro" id="IPR036424">
    <property type="entry name" value="UPP_synth-like_sf"/>
</dbReference>
<accession>A0ABP0KFV5</accession>
<protein>
    <recommendedName>
        <fullName evidence="3">Alkyl transferase</fullName>
        <ecNumber evidence="3">2.5.1.-</ecNumber>
    </recommendedName>
</protein>
<dbReference type="Gene3D" id="3.40.1180.10">
    <property type="entry name" value="Decaprenyl diphosphate synthase-like"/>
    <property type="match status" value="1"/>
</dbReference>
<gene>
    <name evidence="4" type="ORF">SCF082_LOCUS17178</name>
</gene>
<dbReference type="EC" id="2.5.1.-" evidence="3"/>
<dbReference type="PANTHER" id="PTHR10291:SF43">
    <property type="entry name" value="DEHYDRODOLICHYL DIPHOSPHATE SYNTHASE COMPLEX SUBUNIT DHDDS"/>
    <property type="match status" value="1"/>
</dbReference>